<dbReference type="PROSITE" id="PS50994">
    <property type="entry name" value="INTEGRASE"/>
    <property type="match status" value="1"/>
</dbReference>
<accession>A0A392MXC8</accession>
<evidence type="ECO:0000256" key="5">
    <source>
        <dbReference type="ARBA" id="ARBA00022842"/>
    </source>
</evidence>
<dbReference type="PANTHER" id="PTHR37984">
    <property type="entry name" value="PROTEIN CBG26694"/>
    <property type="match status" value="1"/>
</dbReference>
<keyword evidence="2" id="KW-0479">Metal-binding</keyword>
<keyword evidence="8" id="KW-0548">Nucleotidyltransferase</keyword>
<dbReference type="PANTHER" id="PTHR37984:SF5">
    <property type="entry name" value="PROTEIN NYNRIN-LIKE"/>
    <property type="match status" value="1"/>
</dbReference>
<comment type="caution">
    <text evidence="12">The sequence shown here is derived from an EMBL/GenBank/DDBJ whole genome shotgun (WGS) entry which is preliminary data.</text>
</comment>
<evidence type="ECO:0000256" key="1">
    <source>
        <dbReference type="ARBA" id="ARBA00022670"/>
    </source>
</evidence>
<keyword evidence="1" id="KW-0645">Protease</keyword>
<dbReference type="InterPro" id="IPR036397">
    <property type="entry name" value="RNaseH_sf"/>
</dbReference>
<keyword evidence="4" id="KW-0378">Hydrolase</keyword>
<evidence type="ECO:0000256" key="7">
    <source>
        <dbReference type="ARBA" id="ARBA00022918"/>
    </source>
</evidence>
<dbReference type="Gene3D" id="1.10.340.70">
    <property type="match status" value="1"/>
</dbReference>
<dbReference type="AlphaFoldDB" id="A0A392MXC8"/>
<evidence type="ECO:0000256" key="10">
    <source>
        <dbReference type="ARBA" id="ARBA00023172"/>
    </source>
</evidence>
<dbReference type="EMBL" id="LXQA010021551">
    <property type="protein sequence ID" value="MCH91962.1"/>
    <property type="molecule type" value="Genomic_DNA"/>
</dbReference>
<feature type="non-terminal residue" evidence="12">
    <location>
        <position position="1"/>
    </location>
</feature>
<dbReference type="GO" id="GO:0015074">
    <property type="term" value="P:DNA integration"/>
    <property type="evidence" value="ECO:0007669"/>
    <property type="project" value="UniProtKB-KW"/>
</dbReference>
<reference evidence="12 13" key="1">
    <citation type="journal article" date="2018" name="Front. Plant Sci.">
        <title>Red Clover (Trifolium pratense) and Zigzag Clover (T. medium) - A Picture of Genomic Similarities and Differences.</title>
        <authorList>
            <person name="Dluhosova J."/>
            <person name="Istvanek J."/>
            <person name="Nedelnik J."/>
            <person name="Repkova J."/>
        </authorList>
    </citation>
    <scope>NUCLEOTIDE SEQUENCE [LARGE SCALE GENOMIC DNA]</scope>
    <source>
        <strain evidence="13">cv. 10/8</strain>
        <tissue evidence="12">Leaf</tissue>
    </source>
</reference>
<feature type="domain" description="Integrase catalytic" evidence="11">
    <location>
        <begin position="120"/>
        <end position="284"/>
    </location>
</feature>
<dbReference type="Gene3D" id="3.30.420.10">
    <property type="entry name" value="Ribonuclease H-like superfamily/Ribonuclease H"/>
    <property type="match status" value="1"/>
</dbReference>
<protein>
    <recommendedName>
        <fullName evidence="11">Integrase catalytic domain-containing protein</fullName>
    </recommendedName>
</protein>
<keyword evidence="7" id="KW-0695">RNA-directed DNA polymerase</keyword>
<evidence type="ECO:0000256" key="3">
    <source>
        <dbReference type="ARBA" id="ARBA00022750"/>
    </source>
</evidence>
<evidence type="ECO:0000256" key="6">
    <source>
        <dbReference type="ARBA" id="ARBA00022908"/>
    </source>
</evidence>
<dbReference type="InterPro" id="IPR056924">
    <property type="entry name" value="SH3_Tf2-1"/>
</dbReference>
<dbReference type="InterPro" id="IPR041588">
    <property type="entry name" value="Integrase_H2C2"/>
</dbReference>
<dbReference type="InterPro" id="IPR050951">
    <property type="entry name" value="Retrovirus_Pol_polyprotein"/>
</dbReference>
<evidence type="ECO:0000313" key="12">
    <source>
        <dbReference type="EMBL" id="MCH91962.1"/>
    </source>
</evidence>
<dbReference type="FunFam" id="1.10.340.70:FF:000001">
    <property type="entry name" value="Retrovirus-related Pol polyprotein from transposon gypsy-like Protein"/>
    <property type="match status" value="1"/>
</dbReference>
<keyword evidence="9" id="KW-0238">DNA-binding</keyword>
<dbReference type="Proteomes" id="UP000265520">
    <property type="component" value="Unassembled WGS sequence"/>
</dbReference>
<dbReference type="GO" id="GO:0006310">
    <property type="term" value="P:DNA recombination"/>
    <property type="evidence" value="ECO:0007669"/>
    <property type="project" value="UniProtKB-KW"/>
</dbReference>
<dbReference type="GO" id="GO:0006508">
    <property type="term" value="P:proteolysis"/>
    <property type="evidence" value="ECO:0007669"/>
    <property type="project" value="UniProtKB-KW"/>
</dbReference>
<gene>
    <name evidence="12" type="ORF">A2U01_0012894</name>
</gene>
<dbReference type="GO" id="GO:0003964">
    <property type="term" value="F:RNA-directed DNA polymerase activity"/>
    <property type="evidence" value="ECO:0007669"/>
    <property type="project" value="UniProtKB-KW"/>
</dbReference>
<keyword evidence="6" id="KW-0229">DNA integration</keyword>
<feature type="non-terminal residue" evidence="12">
    <location>
        <position position="417"/>
    </location>
</feature>
<evidence type="ECO:0000256" key="2">
    <source>
        <dbReference type="ARBA" id="ARBA00022723"/>
    </source>
</evidence>
<dbReference type="GO" id="GO:0003887">
    <property type="term" value="F:DNA-directed DNA polymerase activity"/>
    <property type="evidence" value="ECO:0007669"/>
    <property type="project" value="UniProtKB-KW"/>
</dbReference>
<dbReference type="Pfam" id="PF17921">
    <property type="entry name" value="Integrase_H2C2"/>
    <property type="match status" value="1"/>
</dbReference>
<dbReference type="Pfam" id="PF24626">
    <property type="entry name" value="SH3_Tf2-1"/>
    <property type="match status" value="1"/>
</dbReference>
<dbReference type="Pfam" id="PF00665">
    <property type="entry name" value="rve"/>
    <property type="match status" value="1"/>
</dbReference>
<proteinExistence type="predicted"/>
<keyword evidence="10" id="KW-0233">DNA recombination</keyword>
<dbReference type="InterPro" id="IPR012337">
    <property type="entry name" value="RNaseH-like_sf"/>
</dbReference>
<organism evidence="12 13">
    <name type="scientific">Trifolium medium</name>
    <dbReference type="NCBI Taxonomy" id="97028"/>
    <lineage>
        <taxon>Eukaryota</taxon>
        <taxon>Viridiplantae</taxon>
        <taxon>Streptophyta</taxon>
        <taxon>Embryophyta</taxon>
        <taxon>Tracheophyta</taxon>
        <taxon>Spermatophyta</taxon>
        <taxon>Magnoliopsida</taxon>
        <taxon>eudicotyledons</taxon>
        <taxon>Gunneridae</taxon>
        <taxon>Pentapetalae</taxon>
        <taxon>rosids</taxon>
        <taxon>fabids</taxon>
        <taxon>Fabales</taxon>
        <taxon>Fabaceae</taxon>
        <taxon>Papilionoideae</taxon>
        <taxon>50 kb inversion clade</taxon>
        <taxon>NPAAA clade</taxon>
        <taxon>Hologalegina</taxon>
        <taxon>IRL clade</taxon>
        <taxon>Trifolieae</taxon>
        <taxon>Trifolium</taxon>
    </lineage>
</organism>
<dbReference type="SUPFAM" id="SSF53098">
    <property type="entry name" value="Ribonuclease H-like"/>
    <property type="match status" value="1"/>
</dbReference>
<keyword evidence="13" id="KW-1185">Reference proteome</keyword>
<sequence length="417" mass="47630">PQFLFIDELKQELAADSTFQSLLEKYNVDPSSLPDFKLIDGLLIHKGRIWLSPHSRFKQLLLKEFHETLIGGHAGIVKTLKRLSANFYWDNMRQEVQTFIRQCTVCQMTKYDTRKPNGLLQPLPIPSQVWEDVSMDFVTGLPNSLGFTVLLVVVDRFSKGIHLGALPTGFTAYKVADIFTSMVCKHHGIPRSIVSDRDPIFISRFWTELFKHSGTILRMSSSYHPQTDGQTEVMNRTIEQYFSAFAHDKPSMWARFLPWAEYHYNTSIHSASGLTPFEVMYGKPPLAIPSYIHGSSSVDACDSVLTSRDEILALLRKKLLKAQLVMKAQADKHRRDEPFEVGSWVYVKLQPYRQTSLTGVKYHKLTKRFYGPYLVLARIGPVAYKLALPPQSKIHNVFHCSKLKLHLGEPPSEPDHL</sequence>
<evidence type="ECO:0000313" key="13">
    <source>
        <dbReference type="Proteomes" id="UP000265520"/>
    </source>
</evidence>
<keyword evidence="8" id="KW-0239">DNA-directed DNA polymerase</keyword>
<evidence type="ECO:0000256" key="8">
    <source>
        <dbReference type="ARBA" id="ARBA00022932"/>
    </source>
</evidence>
<keyword evidence="8" id="KW-0808">Transferase</keyword>
<dbReference type="GO" id="GO:0003677">
    <property type="term" value="F:DNA binding"/>
    <property type="evidence" value="ECO:0007669"/>
    <property type="project" value="UniProtKB-KW"/>
</dbReference>
<name>A0A392MXC8_9FABA</name>
<dbReference type="GO" id="GO:0004190">
    <property type="term" value="F:aspartic-type endopeptidase activity"/>
    <property type="evidence" value="ECO:0007669"/>
    <property type="project" value="UniProtKB-KW"/>
</dbReference>
<dbReference type="InterPro" id="IPR001584">
    <property type="entry name" value="Integrase_cat-core"/>
</dbReference>
<keyword evidence="3" id="KW-0064">Aspartyl protease</keyword>
<evidence type="ECO:0000256" key="9">
    <source>
        <dbReference type="ARBA" id="ARBA00023125"/>
    </source>
</evidence>
<evidence type="ECO:0000259" key="11">
    <source>
        <dbReference type="PROSITE" id="PS50994"/>
    </source>
</evidence>
<keyword evidence="5" id="KW-0460">Magnesium</keyword>
<dbReference type="GO" id="GO:0046872">
    <property type="term" value="F:metal ion binding"/>
    <property type="evidence" value="ECO:0007669"/>
    <property type="project" value="UniProtKB-KW"/>
</dbReference>
<evidence type="ECO:0000256" key="4">
    <source>
        <dbReference type="ARBA" id="ARBA00022801"/>
    </source>
</evidence>